<evidence type="ECO:0000259" key="2">
    <source>
        <dbReference type="Pfam" id="PF23041"/>
    </source>
</evidence>
<dbReference type="EMBL" id="CM035419">
    <property type="protein sequence ID" value="KAH7416543.1"/>
    <property type="molecule type" value="Genomic_DNA"/>
</dbReference>
<feature type="domain" description="DUF7036" evidence="2">
    <location>
        <begin position="75"/>
        <end position="167"/>
    </location>
</feature>
<evidence type="ECO:0000313" key="3">
    <source>
        <dbReference type="EMBL" id="KAH7416543.1"/>
    </source>
</evidence>
<evidence type="ECO:0000313" key="4">
    <source>
        <dbReference type="Proteomes" id="UP000825935"/>
    </source>
</evidence>
<dbReference type="PANTHER" id="PTHR33826">
    <property type="entry name" value="F20B24.21"/>
    <property type="match status" value="1"/>
</dbReference>
<feature type="compositionally biased region" description="Basic residues" evidence="1">
    <location>
        <begin position="331"/>
        <end position="349"/>
    </location>
</feature>
<name>A0A8T2TFU1_CERRI</name>
<keyword evidence="4" id="KW-1185">Reference proteome</keyword>
<feature type="domain" description="DUF7036" evidence="2">
    <location>
        <begin position="200"/>
        <end position="291"/>
    </location>
</feature>
<dbReference type="AlphaFoldDB" id="A0A8T2TFU1"/>
<dbReference type="OMA" id="EHPPDPC"/>
<dbReference type="EMBL" id="CM035419">
    <property type="protein sequence ID" value="KAH7416535.1"/>
    <property type="molecule type" value="Genomic_DNA"/>
</dbReference>
<organism evidence="3 4">
    <name type="scientific">Ceratopteris richardii</name>
    <name type="common">Triangle waterfern</name>
    <dbReference type="NCBI Taxonomy" id="49495"/>
    <lineage>
        <taxon>Eukaryota</taxon>
        <taxon>Viridiplantae</taxon>
        <taxon>Streptophyta</taxon>
        <taxon>Embryophyta</taxon>
        <taxon>Tracheophyta</taxon>
        <taxon>Polypodiopsida</taxon>
        <taxon>Polypodiidae</taxon>
        <taxon>Polypodiales</taxon>
        <taxon>Pteridineae</taxon>
        <taxon>Pteridaceae</taxon>
        <taxon>Parkerioideae</taxon>
        <taxon>Ceratopteris</taxon>
    </lineage>
</organism>
<evidence type="ECO:0000256" key="1">
    <source>
        <dbReference type="SAM" id="MobiDB-lite"/>
    </source>
</evidence>
<dbReference type="Proteomes" id="UP000825935">
    <property type="component" value="Chromosome 14"/>
</dbReference>
<gene>
    <name evidence="3" type="ORF">KP509_14G095900</name>
</gene>
<reference evidence="3" key="1">
    <citation type="submission" date="2021-08" db="EMBL/GenBank/DDBJ databases">
        <title>WGS assembly of Ceratopteris richardii.</title>
        <authorList>
            <person name="Marchant D.B."/>
            <person name="Chen G."/>
            <person name="Jenkins J."/>
            <person name="Shu S."/>
            <person name="Leebens-Mack J."/>
            <person name="Grimwood J."/>
            <person name="Schmutz J."/>
            <person name="Soltis P."/>
            <person name="Soltis D."/>
            <person name="Chen Z.-H."/>
        </authorList>
    </citation>
    <scope>NUCLEOTIDE SEQUENCE</scope>
    <source>
        <strain evidence="3">Whitten #5841</strain>
        <tissue evidence="3">Leaf</tissue>
    </source>
</reference>
<feature type="compositionally biased region" description="Basic and acidic residues" evidence="1">
    <location>
        <begin position="1"/>
        <end position="16"/>
    </location>
</feature>
<comment type="caution">
    <text evidence="3">The sequence shown here is derived from an EMBL/GenBank/DDBJ whole genome shotgun (WGS) entry which is preliminary data.</text>
</comment>
<feature type="region of interest" description="Disordered" evidence="1">
    <location>
        <begin position="307"/>
        <end position="463"/>
    </location>
</feature>
<feature type="region of interest" description="Disordered" evidence="1">
    <location>
        <begin position="1"/>
        <end position="20"/>
    </location>
</feature>
<dbReference type="InterPro" id="IPR055464">
    <property type="entry name" value="DUF7036"/>
</dbReference>
<feature type="compositionally biased region" description="Low complexity" evidence="1">
    <location>
        <begin position="406"/>
        <end position="433"/>
    </location>
</feature>
<feature type="compositionally biased region" description="Pro residues" evidence="1">
    <location>
        <begin position="313"/>
        <end position="323"/>
    </location>
</feature>
<feature type="compositionally biased region" description="Pro residues" evidence="1">
    <location>
        <begin position="373"/>
        <end position="383"/>
    </location>
</feature>
<dbReference type="EMBL" id="CM035419">
    <property type="protein sequence ID" value="KAH7416539.1"/>
    <property type="molecule type" value="Genomic_DNA"/>
</dbReference>
<dbReference type="PANTHER" id="PTHR33826:SF4">
    <property type="entry name" value="F20B24.21"/>
    <property type="match status" value="1"/>
</dbReference>
<accession>A0A8T2TFU1</accession>
<sequence>MGKEEVEPDAAPRDPTDSDTLSGCCTRAAWKWPIPIILGAYVLAFAIWSVEFRGRNSGDAHPPSSPSLIPHVEASFRLHKSFLEIHESLLELQIDLQNEIGIPDTQIDILAISPLSHKNYSEVRFMVTPDKPNDFISLPELSLLKDTFVELFMQRSANLSLTSTIFGIATHFEVLQFPGGITVIPPQPGFPLSRVLVLFNFTLHNSLSHVHHNFGKLRQQLARGIILKPTESLYVQLTNKEGSTVNSPVVVQTSILPVMGLMLPSVRLKQLAWQITASPDRNLGLNHSLFGSVRKIELSSYLEYSLDSAQSPGPSPAPSPAIPPSSSFGRASHHTIRRHHHHHHHHHKVAPSTSPSAAPYRVGSSASSHLTPEPQPSQPPELPQSPIYTPSYPPLQIPHQARHTSRPPFSSPFSLSNLPPSPSISSPVGQPPSGDAWTAMHAPASFGTPLEAPDNLAPGLSPTPAKSHNINAYTPAGPPLLSSAIIVRVPLWALLPFMLLSIGIWRHL</sequence>
<dbReference type="EMBL" id="CM035419">
    <property type="protein sequence ID" value="KAH7416537.1"/>
    <property type="molecule type" value="Genomic_DNA"/>
</dbReference>
<protein>
    <recommendedName>
        <fullName evidence="2">DUF7036 domain-containing protein</fullName>
    </recommendedName>
</protein>
<dbReference type="Pfam" id="PF23041">
    <property type="entry name" value="DUF7036"/>
    <property type="match status" value="2"/>
</dbReference>
<proteinExistence type="predicted"/>
<dbReference type="OrthoDB" id="611787at2759"/>